<evidence type="ECO:0000313" key="1">
    <source>
        <dbReference type="EMBL" id="AWM12448.1"/>
    </source>
</evidence>
<sequence length="127" mass="14542">MKLKYQDKINEIDNCPLANERGSVKVIRVGKSNPATNEDLKPHAILFPKYKDLCQAWGLSVFKYPTTSDDIKNILPRKLSERFDKTHVFTITDSMGVKYQIGDNQSHYTFFPNEGIDLLSTFVTNNL</sequence>
<accession>A0A2U8QQV0</accession>
<proteinExistence type="predicted"/>
<keyword evidence="2" id="KW-1185">Reference proteome</keyword>
<name>A0A2U8QQV0_9FLAO</name>
<dbReference type="AlphaFoldDB" id="A0A2U8QQV0"/>
<evidence type="ECO:0000313" key="2">
    <source>
        <dbReference type="Proteomes" id="UP000245429"/>
    </source>
</evidence>
<dbReference type="KEGG" id="fse:DI487_00175"/>
<dbReference type="EMBL" id="CP029463">
    <property type="protein sequence ID" value="AWM12448.1"/>
    <property type="molecule type" value="Genomic_DNA"/>
</dbReference>
<gene>
    <name evidence="1" type="ORF">DI487_00175</name>
</gene>
<dbReference type="RefSeq" id="WP_109567857.1">
    <property type="nucleotide sequence ID" value="NZ_CP029463.1"/>
</dbReference>
<protein>
    <submittedName>
        <fullName evidence="1">Uncharacterized protein</fullName>
    </submittedName>
</protein>
<reference evidence="1 2" key="1">
    <citation type="submission" date="2018-05" db="EMBL/GenBank/DDBJ databases">
        <title>Flavobacterium sp. MEBiC07310.</title>
        <authorList>
            <person name="Baek K."/>
        </authorList>
    </citation>
    <scope>NUCLEOTIDE SEQUENCE [LARGE SCALE GENOMIC DNA]</scope>
    <source>
        <strain evidence="1 2">MEBiC07310</strain>
    </source>
</reference>
<dbReference type="Proteomes" id="UP000245429">
    <property type="component" value="Chromosome"/>
</dbReference>
<organism evidence="1 2">
    <name type="scientific">Flavobacterium sediminis</name>
    <dbReference type="NCBI Taxonomy" id="2201181"/>
    <lineage>
        <taxon>Bacteria</taxon>
        <taxon>Pseudomonadati</taxon>
        <taxon>Bacteroidota</taxon>
        <taxon>Flavobacteriia</taxon>
        <taxon>Flavobacteriales</taxon>
        <taxon>Flavobacteriaceae</taxon>
        <taxon>Flavobacterium</taxon>
    </lineage>
</organism>
<dbReference type="OrthoDB" id="1363797at2"/>